<evidence type="ECO:0000259" key="1">
    <source>
        <dbReference type="PROSITE" id="PS51832"/>
    </source>
</evidence>
<dbReference type="SMART" id="SM00471">
    <property type="entry name" value="HDc"/>
    <property type="match status" value="1"/>
</dbReference>
<proteinExistence type="predicted"/>
<keyword evidence="2" id="KW-0378">Hydrolase</keyword>
<gene>
    <name evidence="2" type="ORF">QPK24_07550</name>
</gene>
<sequence>MRLVPIAMLEPGMKLGKRIYNDEGMVLLREQIELTTHLIKRISQLGIRYVYIQDPHMEDIEFPVMLREETRIRAMKEIKEQFTSLAGGNMKNKYPYLGKKFTGVMELILEDICSQPGVMIMMTGMHTMDHTLYDHSLNVCIHSLILGKALGYDKNKLMEIGLGAMLHDIGKTQIPPHILQKPGKLTPEEYEIVKNHTLYGFKLLKDEPGIPLLSAHCALQHHERMDGQGYPQGLKGSDIHEYGKLLALTDSYDAMTTNRIYQNALLPHQAVEMLFAGSGTLYDQHILEVFRDYVAIYPIGLTVQLITGDTAVVVRIHPEAPHRPVVRVITDSEGRKLHTPYDLDLMEHLSVMIAGVGGEAVMMTSEEPQFT</sequence>
<accession>A0ABY8X7W1</accession>
<dbReference type="GO" id="GO:0016787">
    <property type="term" value="F:hydrolase activity"/>
    <property type="evidence" value="ECO:0007669"/>
    <property type="project" value="UniProtKB-KW"/>
</dbReference>
<evidence type="ECO:0000313" key="3">
    <source>
        <dbReference type="Proteomes" id="UP001236415"/>
    </source>
</evidence>
<reference evidence="2 3" key="1">
    <citation type="submission" date="2023-06" db="EMBL/GenBank/DDBJ databases">
        <title>Paenibacillus polygonum sp. nov., an endophytic bacterium, isolated from Polygonum lapathifolium L. in Nanji Wetland National Nature Reserve, South of Poyang Lake, Jiangxi Province, China.</title>
        <authorList>
            <person name="Yu Z."/>
        </authorList>
    </citation>
    <scope>NUCLEOTIDE SEQUENCE [LARGE SCALE GENOMIC DNA]</scope>
    <source>
        <strain evidence="2 3">C31</strain>
    </source>
</reference>
<dbReference type="SUPFAM" id="SSF109604">
    <property type="entry name" value="HD-domain/PDEase-like"/>
    <property type="match status" value="1"/>
</dbReference>
<dbReference type="Gene3D" id="1.10.3210.10">
    <property type="entry name" value="Hypothetical protein af1432"/>
    <property type="match status" value="1"/>
</dbReference>
<name>A0ABY8X7W1_9BACL</name>
<dbReference type="InterPro" id="IPR003607">
    <property type="entry name" value="HD/PDEase_dom"/>
</dbReference>
<dbReference type="CDD" id="cd00077">
    <property type="entry name" value="HDc"/>
    <property type="match status" value="1"/>
</dbReference>
<dbReference type="Pfam" id="PF13487">
    <property type="entry name" value="HD_5"/>
    <property type="match status" value="1"/>
</dbReference>
<dbReference type="EC" id="3.1.4.-" evidence="2"/>
<dbReference type="EMBL" id="CP127162">
    <property type="protein sequence ID" value="WIV20532.1"/>
    <property type="molecule type" value="Genomic_DNA"/>
</dbReference>
<dbReference type="PROSITE" id="PS51832">
    <property type="entry name" value="HD_GYP"/>
    <property type="match status" value="1"/>
</dbReference>
<dbReference type="PANTHER" id="PTHR43155:SF2">
    <property type="entry name" value="CYCLIC DI-GMP PHOSPHODIESTERASE PA4108"/>
    <property type="match status" value="1"/>
</dbReference>
<keyword evidence="3" id="KW-1185">Reference proteome</keyword>
<dbReference type="Proteomes" id="UP001236415">
    <property type="component" value="Chromosome"/>
</dbReference>
<dbReference type="PANTHER" id="PTHR43155">
    <property type="entry name" value="CYCLIC DI-GMP PHOSPHODIESTERASE PA4108-RELATED"/>
    <property type="match status" value="1"/>
</dbReference>
<evidence type="ECO:0000313" key="2">
    <source>
        <dbReference type="EMBL" id="WIV20532.1"/>
    </source>
</evidence>
<dbReference type="InterPro" id="IPR037522">
    <property type="entry name" value="HD_GYP_dom"/>
</dbReference>
<organism evidence="2 3">
    <name type="scientific">Paenibacillus polygoni</name>
    <dbReference type="NCBI Taxonomy" id="3050112"/>
    <lineage>
        <taxon>Bacteria</taxon>
        <taxon>Bacillati</taxon>
        <taxon>Bacillota</taxon>
        <taxon>Bacilli</taxon>
        <taxon>Bacillales</taxon>
        <taxon>Paenibacillaceae</taxon>
        <taxon>Paenibacillus</taxon>
    </lineage>
</organism>
<dbReference type="RefSeq" id="WP_285747550.1">
    <property type="nucleotide sequence ID" value="NZ_CP127162.1"/>
</dbReference>
<feature type="domain" description="HD-GYP" evidence="1">
    <location>
        <begin position="110"/>
        <end position="306"/>
    </location>
</feature>
<protein>
    <submittedName>
        <fullName evidence="2">HD-GYP domain-containing protein</fullName>
        <ecNumber evidence="2">3.1.4.-</ecNumber>
    </submittedName>
</protein>